<protein>
    <submittedName>
        <fullName evidence="2">Helicase</fullName>
        <ecNumber evidence="2">3.6.4.-</ecNumber>
    </submittedName>
</protein>
<gene>
    <name evidence="2" type="ORF">J2Y00_001785</name>
</gene>
<evidence type="ECO:0000313" key="3">
    <source>
        <dbReference type="Proteomes" id="UP001185331"/>
    </source>
</evidence>
<dbReference type="AlphaFoldDB" id="A0AAE3XCZ4"/>
<dbReference type="GO" id="GO:0016787">
    <property type="term" value="F:hydrolase activity"/>
    <property type="evidence" value="ECO:0007669"/>
    <property type="project" value="UniProtKB-KW"/>
</dbReference>
<dbReference type="Gene3D" id="3.20.20.105">
    <property type="entry name" value="Queuine tRNA-ribosyltransferase-like"/>
    <property type="match status" value="1"/>
</dbReference>
<proteinExistence type="predicted"/>
<reference evidence="2" key="1">
    <citation type="submission" date="2023-07" db="EMBL/GenBank/DDBJ databases">
        <title>Sorghum-associated microbial communities from plants grown in Nebraska, USA.</title>
        <authorList>
            <person name="Schachtman D."/>
        </authorList>
    </citation>
    <scope>NUCLEOTIDE SEQUENCE</scope>
    <source>
        <strain evidence="2">BE330</strain>
    </source>
</reference>
<dbReference type="EMBL" id="JAVDQK010000004">
    <property type="protein sequence ID" value="MDR6218222.1"/>
    <property type="molecule type" value="Genomic_DNA"/>
</dbReference>
<dbReference type="SUPFAM" id="SSF51713">
    <property type="entry name" value="tRNA-guanine transglycosylase"/>
    <property type="match status" value="1"/>
</dbReference>
<accession>A0AAE3XCZ4</accession>
<sequence length="284" mass="30362">MPSTASPEPLRTRHGPIPLPYYAPVTTLDRFDLDSLLLPYLPRLAPCALISVPELLRADRRSAPPRLPMLVDSGGFLAFRGTVHATGTLGTLRYAPDDRPDPVILSPQQVWATQCQYAAVAFTLDFPYGGTDPEEQRRRAALSHANTLWALAQSRPAGLLVFASVQHDALDRIPEYLAAGADGVAIGGLVPFARDHDRVRSAVTHARRLAGTAPIHVFGLGHPTNVRVALEAGASGVDSSSALRAAADGRSWDGEHLADATPVERLRLAMTNINLGVQSTQAAP</sequence>
<keyword evidence="2" id="KW-0378">Hydrolase</keyword>
<dbReference type="RefSeq" id="WP_309854465.1">
    <property type="nucleotide sequence ID" value="NZ_JAVDQJ010000005.1"/>
</dbReference>
<dbReference type="GO" id="GO:0006400">
    <property type="term" value="P:tRNA modification"/>
    <property type="evidence" value="ECO:0007669"/>
    <property type="project" value="InterPro"/>
</dbReference>
<dbReference type="Proteomes" id="UP001185331">
    <property type="component" value="Unassembled WGS sequence"/>
</dbReference>
<keyword evidence="2" id="KW-0067">ATP-binding</keyword>
<comment type="caution">
    <text evidence="2">The sequence shown here is derived from an EMBL/GenBank/DDBJ whole genome shotgun (WGS) entry which is preliminary data.</text>
</comment>
<dbReference type="InterPro" id="IPR036511">
    <property type="entry name" value="TGT-like_sf"/>
</dbReference>
<dbReference type="InterPro" id="IPR002616">
    <property type="entry name" value="tRNA_ribo_trans-like"/>
</dbReference>
<name>A0AAE3XCZ4_9DEIO</name>
<organism evidence="2 3">
    <name type="scientific">Deinococcus soli</name>
    <name type="common">ex Cha et al. 2016</name>
    <dbReference type="NCBI Taxonomy" id="1309411"/>
    <lineage>
        <taxon>Bacteria</taxon>
        <taxon>Thermotogati</taxon>
        <taxon>Deinococcota</taxon>
        <taxon>Deinococci</taxon>
        <taxon>Deinococcales</taxon>
        <taxon>Deinococcaceae</taxon>
        <taxon>Deinococcus</taxon>
    </lineage>
</organism>
<keyword evidence="2" id="KW-0347">Helicase</keyword>
<dbReference type="Pfam" id="PF01702">
    <property type="entry name" value="TGT"/>
    <property type="match status" value="1"/>
</dbReference>
<evidence type="ECO:0000313" key="2">
    <source>
        <dbReference type="EMBL" id="MDR6218222.1"/>
    </source>
</evidence>
<dbReference type="EC" id="3.6.4.-" evidence="2"/>
<keyword evidence="2" id="KW-0547">Nucleotide-binding</keyword>
<feature type="domain" description="tRNA-guanine(15) transglycosylase-like" evidence="1">
    <location>
        <begin position="68"/>
        <end position="251"/>
    </location>
</feature>
<evidence type="ECO:0000259" key="1">
    <source>
        <dbReference type="Pfam" id="PF01702"/>
    </source>
</evidence>
<dbReference type="GO" id="GO:0004386">
    <property type="term" value="F:helicase activity"/>
    <property type="evidence" value="ECO:0007669"/>
    <property type="project" value="UniProtKB-KW"/>
</dbReference>